<feature type="compositionally biased region" description="Basic residues" evidence="1">
    <location>
        <begin position="126"/>
        <end position="157"/>
    </location>
</feature>
<dbReference type="EMBL" id="MN739616">
    <property type="protein sequence ID" value="QHT16138.1"/>
    <property type="molecule type" value="Genomic_DNA"/>
</dbReference>
<reference evidence="2" key="1">
    <citation type="journal article" date="2020" name="Nature">
        <title>Giant virus diversity and host interactions through global metagenomics.</title>
        <authorList>
            <person name="Schulz F."/>
            <person name="Roux S."/>
            <person name="Paez-Espino D."/>
            <person name="Jungbluth S."/>
            <person name="Walsh D.A."/>
            <person name="Denef V.J."/>
            <person name="McMahon K.D."/>
            <person name="Konstantinidis K.T."/>
            <person name="Eloe-Fadrosh E.A."/>
            <person name="Kyrpides N.C."/>
            <person name="Woyke T."/>
        </authorList>
    </citation>
    <scope>NUCLEOTIDE SEQUENCE</scope>
    <source>
        <strain evidence="2">GVMAG-M-3300023174-182</strain>
    </source>
</reference>
<dbReference type="AlphaFoldDB" id="A0A6C0DGT5"/>
<evidence type="ECO:0000256" key="1">
    <source>
        <dbReference type="SAM" id="MobiDB-lite"/>
    </source>
</evidence>
<protein>
    <recommendedName>
        <fullName evidence="3">Ankyrin repeat protein</fullName>
    </recommendedName>
</protein>
<organism evidence="2">
    <name type="scientific">viral metagenome</name>
    <dbReference type="NCBI Taxonomy" id="1070528"/>
    <lineage>
        <taxon>unclassified sequences</taxon>
        <taxon>metagenomes</taxon>
        <taxon>organismal metagenomes</taxon>
    </lineage>
</organism>
<evidence type="ECO:0008006" key="3">
    <source>
        <dbReference type="Google" id="ProtNLM"/>
    </source>
</evidence>
<proteinExistence type="predicted"/>
<sequence length="157" mass="18459">MKMSLRNKKKGSTNADYTPLIKAIKERDAVRVEELLTNGANPSEKDELEKWCPMKWATYVYKYSPGHNIVDNQMKMYKIVELLVEARADNCFDDGAHHDDGYNFAPLINENYHVDIEEMDVNNGGKRMRKTQRKMKSSYRKVKKSKKTTKRRKHMKK</sequence>
<dbReference type="SUPFAM" id="SSF48403">
    <property type="entry name" value="Ankyrin repeat"/>
    <property type="match status" value="1"/>
</dbReference>
<feature type="region of interest" description="Disordered" evidence="1">
    <location>
        <begin position="123"/>
        <end position="157"/>
    </location>
</feature>
<accession>A0A6C0DGT5</accession>
<evidence type="ECO:0000313" key="2">
    <source>
        <dbReference type="EMBL" id="QHT16138.1"/>
    </source>
</evidence>
<dbReference type="InterPro" id="IPR036770">
    <property type="entry name" value="Ankyrin_rpt-contain_sf"/>
</dbReference>
<dbReference type="Gene3D" id="1.25.40.20">
    <property type="entry name" value="Ankyrin repeat-containing domain"/>
    <property type="match status" value="1"/>
</dbReference>
<name>A0A6C0DGT5_9ZZZZ</name>